<dbReference type="Pfam" id="PF08206">
    <property type="entry name" value="OB_RNB"/>
    <property type="match status" value="1"/>
</dbReference>
<evidence type="ECO:0000256" key="2">
    <source>
        <dbReference type="ARBA" id="ARBA00004496"/>
    </source>
</evidence>
<feature type="region of interest" description="Disordered" evidence="9">
    <location>
        <begin position="728"/>
        <end position="901"/>
    </location>
</feature>
<dbReference type="NCBIfam" id="TIGR00358">
    <property type="entry name" value="3_prime_RNase"/>
    <property type="match status" value="1"/>
</dbReference>
<dbReference type="HAMAP" id="MF_01895">
    <property type="entry name" value="RNase_R"/>
    <property type="match status" value="1"/>
</dbReference>
<evidence type="ECO:0000256" key="1">
    <source>
        <dbReference type="ARBA" id="ARBA00001849"/>
    </source>
</evidence>
<evidence type="ECO:0000313" key="12">
    <source>
        <dbReference type="Proteomes" id="UP000740754"/>
    </source>
</evidence>
<keyword evidence="12" id="KW-1185">Reference proteome</keyword>
<dbReference type="EMBL" id="JAAXKX010000019">
    <property type="protein sequence ID" value="NKN34037.1"/>
    <property type="molecule type" value="Genomic_DNA"/>
</dbReference>
<dbReference type="InterPro" id="IPR004476">
    <property type="entry name" value="RNase_II/RNase_R"/>
</dbReference>
<gene>
    <name evidence="8 11" type="primary">rnr</name>
    <name evidence="11" type="ORF">HF203_12480</name>
</gene>
<dbReference type="PROSITE" id="PS01175">
    <property type="entry name" value="RIBONUCLEASE_II"/>
    <property type="match status" value="1"/>
</dbReference>
<dbReference type="EC" id="3.1.13.1" evidence="8"/>
<feature type="compositionally biased region" description="Low complexity" evidence="9">
    <location>
        <begin position="769"/>
        <end position="782"/>
    </location>
</feature>
<comment type="catalytic activity">
    <reaction evidence="1 8">
        <text>Exonucleolytic cleavage in the 3'- to 5'-direction to yield nucleoside 5'-phosphates.</text>
        <dbReference type="EC" id="3.1.13.1"/>
    </reaction>
</comment>
<comment type="function">
    <text evidence="8">3'-5' exoribonuclease that releases 5'-nucleoside monophosphates and is involved in maturation of structured RNAs.</text>
</comment>
<dbReference type="SUPFAM" id="SSF50249">
    <property type="entry name" value="Nucleic acid-binding proteins"/>
    <property type="match status" value="4"/>
</dbReference>
<comment type="subcellular location">
    <subcellularLocation>
        <location evidence="2 8">Cytoplasm</location>
    </subcellularLocation>
</comment>
<evidence type="ECO:0000256" key="7">
    <source>
        <dbReference type="ARBA" id="ARBA00022884"/>
    </source>
</evidence>
<dbReference type="NCBIfam" id="NF008648">
    <property type="entry name" value="PRK11642.1"/>
    <property type="match status" value="1"/>
</dbReference>
<keyword evidence="6 8" id="KW-0269">Exonuclease</keyword>
<keyword evidence="5 8" id="KW-0378">Hydrolase</keyword>
<accession>A0ABX1I937</accession>
<dbReference type="InterPro" id="IPR001900">
    <property type="entry name" value="RNase_II/R"/>
</dbReference>
<dbReference type="NCBIfam" id="TIGR02063">
    <property type="entry name" value="RNase_R"/>
    <property type="match status" value="1"/>
</dbReference>
<feature type="compositionally biased region" description="Basic residues" evidence="9">
    <location>
        <begin position="877"/>
        <end position="889"/>
    </location>
</feature>
<dbReference type="PROSITE" id="PS50126">
    <property type="entry name" value="S1"/>
    <property type="match status" value="1"/>
</dbReference>
<feature type="compositionally biased region" description="Basic residues" evidence="9">
    <location>
        <begin position="742"/>
        <end position="754"/>
    </location>
</feature>
<sequence>MPKRRPSSTARHADPHRQREAKKYANPIPSREFILKRMEEAGAPQSFEELAGALDLSDEQDQIALERRLGAMVRDGQLVRNRNDAFCLVNKRDLIAGRVIGHPDGFGFLRPDAGGDDLYLYNKEMRTLFHGDRAVVRVSGRDRRGRLEGAVVEILERNTRSVVGRLYKESGVGFVMPDNKRLAHDVIIPSDRCAGAEQGQIVVAEITDQPTRRTQPIGRVVEVLGDNMAAGMETDIAIRTHDLPVEWPAEVEAEIAGLSEQVPEAAKAGRVDLRKLPLMTIDGADARDFDDAVYCQRTPKGWKLLVSIADVSSYVRPGTALDTEAYARGNSVYFPDRVIPMLPEVLSNGLCSLNPDVDRLCMTAELYFNSEGKMIRSRFYEAVMRSHARLTYDEVWAMLDAGDPTLCERYAEVLPHLHELYQLFRVLQQARNARGAIDFDTTESKFEFNDQGRIAGVVPVVRNDAHRIIEECMLAANVAAARFFERRRIPALFRIHDTPSEEKLSDLREFLGQLGLRLPGGAKPTASDYAELLDYVKDRPDRRLIQTVLLRSMQQAMYSSDNAGHFGLAFDAYTHFTSPIRRYPDLIVHRIIKQVLSGATAADLDYSKTELQQAGEHCSGTERRADEATRDASDWLKCEFMRDKLGQEFDGTITSVNSFGIFVELDEVHIDGLVHITALDNDFYHFDPIGHRLDGERTGTVYRLGDRLRVQLAAVNLDDRKIDFVLAESARPQPSAKPAARNGRKRNNRSRKPRTDKPSQQSVEALEQAAPEVAAPDAPEVGATEETPKPRKPRRKSRGARKPAVSEQAQQRQPEPAAEPAPQGESGEDAPKPAKKRPRKRKPKKSAEAAAPVPQPTEAAKAEPPQAEAKQGEAKARKPRSRNRRKRKSGNGTGNNGAPQA</sequence>
<dbReference type="RefSeq" id="WP_168670205.1">
    <property type="nucleotide sequence ID" value="NZ_JAAXKX010000019.1"/>
</dbReference>
<evidence type="ECO:0000313" key="11">
    <source>
        <dbReference type="EMBL" id="NKN34037.1"/>
    </source>
</evidence>
<dbReference type="GO" id="GO:0008859">
    <property type="term" value="F:exoribonuclease II activity"/>
    <property type="evidence" value="ECO:0007669"/>
    <property type="project" value="UniProtKB-EC"/>
</dbReference>
<feature type="compositionally biased region" description="Basic and acidic residues" evidence="9">
    <location>
        <begin position="11"/>
        <end position="23"/>
    </location>
</feature>
<dbReference type="Gene3D" id="2.40.50.140">
    <property type="entry name" value="Nucleic acid-binding proteins"/>
    <property type="match status" value="2"/>
</dbReference>
<dbReference type="PANTHER" id="PTHR23355:SF9">
    <property type="entry name" value="DIS3-LIKE EXONUCLEASE 2"/>
    <property type="match status" value="1"/>
</dbReference>
<proteinExistence type="inferred from homology"/>
<dbReference type="Pfam" id="PF00575">
    <property type="entry name" value="S1"/>
    <property type="match status" value="1"/>
</dbReference>
<dbReference type="Pfam" id="PF17876">
    <property type="entry name" value="CSD2"/>
    <property type="match status" value="1"/>
</dbReference>
<evidence type="ECO:0000256" key="5">
    <source>
        <dbReference type="ARBA" id="ARBA00022801"/>
    </source>
</evidence>
<dbReference type="CDD" id="cd04471">
    <property type="entry name" value="S1_RNase_R"/>
    <property type="match status" value="1"/>
</dbReference>
<evidence type="ECO:0000256" key="8">
    <source>
        <dbReference type="HAMAP-Rule" id="MF_01895"/>
    </source>
</evidence>
<dbReference type="InterPro" id="IPR011129">
    <property type="entry name" value="CSD"/>
</dbReference>
<evidence type="ECO:0000256" key="4">
    <source>
        <dbReference type="ARBA" id="ARBA00022722"/>
    </source>
</evidence>
<dbReference type="InterPro" id="IPR011805">
    <property type="entry name" value="RNase_R"/>
</dbReference>
<evidence type="ECO:0000256" key="3">
    <source>
        <dbReference type="ARBA" id="ARBA00022490"/>
    </source>
</evidence>
<comment type="similarity">
    <text evidence="8">Belongs to the RNR ribonuclease family. RNase R subfamily.</text>
</comment>
<feature type="region of interest" description="Disordered" evidence="9">
    <location>
        <begin position="1"/>
        <end position="26"/>
    </location>
</feature>
<feature type="compositionally biased region" description="Basic residues" evidence="9">
    <location>
        <begin position="790"/>
        <end position="801"/>
    </location>
</feature>
<dbReference type="SMART" id="SM00316">
    <property type="entry name" value="S1"/>
    <property type="match status" value="1"/>
</dbReference>
<evidence type="ECO:0000256" key="6">
    <source>
        <dbReference type="ARBA" id="ARBA00022839"/>
    </source>
</evidence>
<evidence type="ECO:0000256" key="9">
    <source>
        <dbReference type="SAM" id="MobiDB-lite"/>
    </source>
</evidence>
<dbReference type="InterPro" id="IPR013223">
    <property type="entry name" value="RNase_B_OB_dom"/>
</dbReference>
<dbReference type="Pfam" id="PF00773">
    <property type="entry name" value="RNB"/>
    <property type="match status" value="1"/>
</dbReference>
<feature type="compositionally biased region" description="Basic residues" evidence="9">
    <location>
        <begin position="833"/>
        <end position="844"/>
    </location>
</feature>
<organism evidence="11 12">
    <name type="scientific">Marichromatium bheemlicum</name>
    <dbReference type="NCBI Taxonomy" id="365339"/>
    <lineage>
        <taxon>Bacteria</taxon>
        <taxon>Pseudomonadati</taxon>
        <taxon>Pseudomonadota</taxon>
        <taxon>Gammaproteobacteria</taxon>
        <taxon>Chromatiales</taxon>
        <taxon>Chromatiaceae</taxon>
        <taxon>Marichromatium</taxon>
    </lineage>
</organism>
<feature type="domain" description="S1 motif" evidence="10">
    <location>
        <begin position="646"/>
        <end position="727"/>
    </location>
</feature>
<keyword evidence="3 8" id="KW-0963">Cytoplasm</keyword>
<dbReference type="InterPro" id="IPR012340">
    <property type="entry name" value="NA-bd_OB-fold"/>
</dbReference>
<reference evidence="11 12" key="1">
    <citation type="submission" date="2020-04" db="EMBL/GenBank/DDBJ databases">
        <title>Draft Whole-Genome sequence of Marichromatium bheemlicum DSM 18632, type strain.</title>
        <authorList>
            <person name="Kyndt J.A."/>
            <person name="Meyer T.E."/>
        </authorList>
    </citation>
    <scope>NUCLEOTIDE SEQUENCE [LARGE SCALE GENOMIC DNA]</scope>
    <source>
        <strain evidence="11 12">DSM 18632</strain>
    </source>
</reference>
<dbReference type="InterPro" id="IPR003029">
    <property type="entry name" value="S1_domain"/>
</dbReference>
<name>A0ABX1I937_9GAMM</name>
<feature type="compositionally biased region" description="Low complexity" evidence="9">
    <location>
        <begin position="848"/>
        <end position="869"/>
    </location>
</feature>
<dbReference type="Proteomes" id="UP000740754">
    <property type="component" value="Unassembled WGS sequence"/>
</dbReference>
<evidence type="ECO:0000259" key="10">
    <source>
        <dbReference type="PROSITE" id="PS50126"/>
    </source>
</evidence>
<dbReference type="SMART" id="SM00357">
    <property type="entry name" value="CSP"/>
    <property type="match status" value="2"/>
</dbReference>
<comment type="caution">
    <text evidence="11">The sequence shown here is derived from an EMBL/GenBank/DDBJ whole genome shotgun (WGS) entry which is preliminary data.</text>
</comment>
<feature type="compositionally biased region" description="Low complexity" evidence="9">
    <location>
        <begin position="807"/>
        <end position="825"/>
    </location>
</feature>
<dbReference type="InterPro" id="IPR040476">
    <property type="entry name" value="CSD2"/>
</dbReference>
<dbReference type="InterPro" id="IPR022966">
    <property type="entry name" value="RNase_II/R_CS"/>
</dbReference>
<keyword evidence="7 8" id="KW-0694">RNA-binding</keyword>
<protein>
    <recommendedName>
        <fullName evidence="8">Ribonuclease R</fullName>
        <shortName evidence="8">RNase R</shortName>
        <ecNumber evidence="8">3.1.13.1</ecNumber>
    </recommendedName>
</protein>
<dbReference type="PANTHER" id="PTHR23355">
    <property type="entry name" value="RIBONUCLEASE"/>
    <property type="match status" value="1"/>
</dbReference>
<keyword evidence="4 8" id="KW-0540">Nuclease</keyword>
<dbReference type="SMART" id="SM00955">
    <property type="entry name" value="RNB"/>
    <property type="match status" value="1"/>
</dbReference>
<dbReference type="InterPro" id="IPR050180">
    <property type="entry name" value="RNR_Ribonuclease"/>
</dbReference>